<sequence>MSQPSLPTRRITLYKNRLGFFEREATIGGRRAFKLSFPPASKSTAIDTLNVALRGGRGDASCAASFAHDDAKPPAEAPIYPFDLLGSHGWGDLLSSVVGARVVLSLCGASPPEPAHGAVVSVERERQAVPGTDEVTDVHTNVYLLDDSATVRRVPISTVAGVALADGEMRAQLGRALAKQLASKTPSARERPGGSVDVSILGSPHGDECLAVSYVQETREWECVYAMRMASTPPHLSALTSPVPLGRSGGESEGSEAGGEVVDVRAPAAAPDAPPPTAVTLEQLARVSNGSDEDWEAVALSLAATEMVLVAKPDARRGKGGAARLVSEASLSAGGMQLFVKTLTGKTVTVDTAASETISAIKAKIQDKEGIPPDQQRLIFAGKQLEDGRTLSDYNIQKESTLHLVLRLRGDSGGAAAAAAGAGARASAGRAGEAEDFESLDAQAMAGLFEHVVYRAPLPVSVCAHATAVVALAEYGLRGEQVLVFDPKESAVCAMKVVHLRNTSDAVLAPGQVNVYCDGQYVHQAAFMPMLPGDEQLIPWGQDSTLSVSSDAPRELQRTETSAVRLVRSTDRNGRGEFVTGCELVKSATRVTRYQVTNNSSSRACVLYVDHTAACEHGGFAIATTSRCIKATTSFSRFRFELAPTAEAEHLVSEEATYTTSLSEPSALQELLDRDEASLVGAGALTPDDAAELHALVRRRELLAALASLGRVDEHVKESVVQRWVADGSPLPAALVDKVSHCVQQHAQLTQLAAQADAQNAHIQTTLSDQARLRQNIESLEKVGKCALLTRYLNDLDRGEDDILARRVHIGKLGEREAAVRASLKQLRVEVDTHVSQLRAENDLRA</sequence>
<comment type="similarity">
    <text evidence="1">Belongs to the ubiquitin family.</text>
</comment>
<evidence type="ECO:0000259" key="4">
    <source>
        <dbReference type="PROSITE" id="PS50053"/>
    </source>
</evidence>
<dbReference type="CDD" id="cd01803">
    <property type="entry name" value="Ubl_ubiquitin"/>
    <property type="match status" value="1"/>
</dbReference>
<dbReference type="Gene3D" id="3.10.20.90">
    <property type="entry name" value="Phosphatidylinositol 3-kinase Catalytic Subunit, Chain A, domain 1"/>
    <property type="match status" value="1"/>
</dbReference>
<accession>A0A8J5XYW5</accession>
<dbReference type="EMBL" id="JAGTXO010000004">
    <property type="protein sequence ID" value="KAG8468589.1"/>
    <property type="molecule type" value="Genomic_DNA"/>
</dbReference>
<reference evidence="5" key="1">
    <citation type="submission" date="2021-05" db="EMBL/GenBank/DDBJ databases">
        <title>The genome of the haptophyte Pavlova lutheri (Diacronema luteri, Pavlovales) - a model for lipid biosynthesis in eukaryotic algae.</title>
        <authorList>
            <person name="Hulatt C.J."/>
            <person name="Posewitz M.C."/>
        </authorList>
    </citation>
    <scope>NUCLEOTIDE SEQUENCE</scope>
    <source>
        <strain evidence="5">NIVA-4/92</strain>
    </source>
</reference>
<dbReference type="InterPro" id="IPR019956">
    <property type="entry name" value="Ubiquitin_dom"/>
</dbReference>
<evidence type="ECO:0000313" key="6">
    <source>
        <dbReference type="Proteomes" id="UP000751190"/>
    </source>
</evidence>
<dbReference type="PROSITE" id="PS00299">
    <property type="entry name" value="UBIQUITIN_1"/>
    <property type="match status" value="1"/>
</dbReference>
<evidence type="ECO:0000313" key="5">
    <source>
        <dbReference type="EMBL" id="KAG8468589.1"/>
    </source>
</evidence>
<protein>
    <recommendedName>
        <fullName evidence="4">Ubiquitin-like domain-containing protein</fullName>
    </recommendedName>
</protein>
<dbReference type="InterPro" id="IPR050158">
    <property type="entry name" value="Ubiquitin_ubiquitin-like"/>
</dbReference>
<evidence type="ECO:0000256" key="1">
    <source>
        <dbReference type="ARBA" id="ARBA00008430"/>
    </source>
</evidence>
<dbReference type="PROSITE" id="PS50053">
    <property type="entry name" value="UBIQUITIN_2"/>
    <property type="match status" value="1"/>
</dbReference>
<dbReference type="Pfam" id="PF00240">
    <property type="entry name" value="ubiquitin"/>
    <property type="match status" value="1"/>
</dbReference>
<dbReference type="AlphaFoldDB" id="A0A8J5XYW5"/>
<dbReference type="InterPro" id="IPR029071">
    <property type="entry name" value="Ubiquitin-like_domsf"/>
</dbReference>
<dbReference type="SUPFAM" id="SSF54236">
    <property type="entry name" value="Ubiquitin-like"/>
    <property type="match status" value="1"/>
</dbReference>
<evidence type="ECO:0000256" key="2">
    <source>
        <dbReference type="ARBA" id="ARBA00022499"/>
    </source>
</evidence>
<dbReference type="OrthoDB" id="417450at2759"/>
<dbReference type="Proteomes" id="UP000751190">
    <property type="component" value="Unassembled WGS sequence"/>
</dbReference>
<keyword evidence="2" id="KW-1017">Isopeptide bond</keyword>
<feature type="domain" description="Ubiquitin-like" evidence="4">
    <location>
        <begin position="336"/>
        <end position="411"/>
    </location>
</feature>
<dbReference type="PANTHER" id="PTHR10666">
    <property type="entry name" value="UBIQUITIN"/>
    <property type="match status" value="1"/>
</dbReference>
<name>A0A8J5XYW5_DIALT</name>
<comment type="caution">
    <text evidence="5">The sequence shown here is derived from an EMBL/GenBank/DDBJ whole genome shotgun (WGS) entry which is preliminary data.</text>
</comment>
<dbReference type="SMART" id="SM00213">
    <property type="entry name" value="UBQ"/>
    <property type="match status" value="1"/>
</dbReference>
<organism evidence="5 6">
    <name type="scientific">Diacronema lutheri</name>
    <name type="common">Unicellular marine alga</name>
    <name type="synonym">Monochrysis lutheri</name>
    <dbReference type="NCBI Taxonomy" id="2081491"/>
    <lineage>
        <taxon>Eukaryota</taxon>
        <taxon>Haptista</taxon>
        <taxon>Haptophyta</taxon>
        <taxon>Pavlovophyceae</taxon>
        <taxon>Pavlovales</taxon>
        <taxon>Pavlovaceae</taxon>
        <taxon>Diacronema</taxon>
    </lineage>
</organism>
<feature type="region of interest" description="Disordered" evidence="3">
    <location>
        <begin position="235"/>
        <end position="259"/>
    </location>
</feature>
<proteinExistence type="inferred from homology"/>
<gene>
    <name evidence="5" type="ORF">KFE25_013672</name>
</gene>
<dbReference type="InterPro" id="IPR019954">
    <property type="entry name" value="Ubiquitin_CS"/>
</dbReference>
<dbReference type="OMA" id="WELMENT"/>
<dbReference type="FunFam" id="3.10.20.90:FF:000009">
    <property type="entry name" value="Ubiquitin-60S ribosomal protein"/>
    <property type="match status" value="1"/>
</dbReference>
<feature type="region of interest" description="Disordered" evidence="3">
    <location>
        <begin position="181"/>
        <end position="202"/>
    </location>
</feature>
<evidence type="ECO:0000256" key="3">
    <source>
        <dbReference type="SAM" id="MobiDB-lite"/>
    </source>
</evidence>
<dbReference type="InterPro" id="IPR000626">
    <property type="entry name" value="Ubiquitin-like_dom"/>
</dbReference>
<dbReference type="PRINTS" id="PR00348">
    <property type="entry name" value="UBIQUITIN"/>
</dbReference>
<keyword evidence="6" id="KW-1185">Reference proteome</keyword>